<dbReference type="PROSITE" id="PS50290">
    <property type="entry name" value="PI3_4_KINASE_3"/>
    <property type="match status" value="1"/>
</dbReference>
<dbReference type="PROSITE" id="PS51547">
    <property type="entry name" value="C2_PI3K"/>
    <property type="match status" value="1"/>
</dbReference>
<dbReference type="GO" id="GO:0005524">
    <property type="term" value="F:ATP binding"/>
    <property type="evidence" value="ECO:0007669"/>
    <property type="project" value="UniProtKB-KW"/>
</dbReference>
<evidence type="ECO:0000256" key="1">
    <source>
        <dbReference type="ARBA" id="ARBA00004805"/>
    </source>
</evidence>
<dbReference type="InterPro" id="IPR000341">
    <property type="entry name" value="PI3K_Ras-bd_dom"/>
</dbReference>
<dbReference type="InterPro" id="IPR003113">
    <property type="entry name" value="PI3K_ABD"/>
</dbReference>
<dbReference type="Pfam" id="PF00792">
    <property type="entry name" value="PI3K_C2"/>
    <property type="match status" value="1"/>
</dbReference>
<comment type="catalytic activity">
    <reaction evidence="15">
        <text>L-seryl-[protein] + ATP = O-phospho-L-seryl-[protein] + ADP + H(+)</text>
        <dbReference type="Rhea" id="RHEA:17989"/>
        <dbReference type="Rhea" id="RHEA-COMP:9863"/>
        <dbReference type="Rhea" id="RHEA-COMP:11604"/>
        <dbReference type="ChEBI" id="CHEBI:15378"/>
        <dbReference type="ChEBI" id="CHEBI:29999"/>
        <dbReference type="ChEBI" id="CHEBI:30616"/>
        <dbReference type="ChEBI" id="CHEBI:83421"/>
        <dbReference type="ChEBI" id="CHEBI:456216"/>
        <dbReference type="EC" id="2.7.11.1"/>
    </reaction>
    <physiologicalReaction direction="left-to-right" evidence="15">
        <dbReference type="Rhea" id="RHEA:17990"/>
    </physiologicalReaction>
</comment>
<dbReference type="InterPro" id="IPR016024">
    <property type="entry name" value="ARM-type_fold"/>
</dbReference>
<evidence type="ECO:0000259" key="24">
    <source>
        <dbReference type="PROSITE" id="PS50290"/>
    </source>
</evidence>
<dbReference type="Gene3D" id="2.60.40.150">
    <property type="entry name" value="C2 domain"/>
    <property type="match status" value="1"/>
</dbReference>
<dbReference type="Proteomes" id="UP001186944">
    <property type="component" value="Unassembled WGS sequence"/>
</dbReference>
<keyword evidence="6" id="KW-0723">Serine/threonine-protein kinase</keyword>
<comment type="similarity">
    <text evidence="23">Belongs to the PI3/PI4-kinase family.</text>
</comment>
<dbReference type="InterPro" id="IPR042236">
    <property type="entry name" value="PI3K_accessory_sf"/>
</dbReference>
<keyword evidence="12" id="KW-0581">Phagocytosis</keyword>
<keyword evidence="10" id="KW-0418">Kinase</keyword>
<dbReference type="EC" id="2.7.11.1" evidence="5"/>
<organism evidence="29 30">
    <name type="scientific">Pinctada imbricata</name>
    <name type="common">Atlantic pearl-oyster</name>
    <name type="synonym">Pinctada martensii</name>
    <dbReference type="NCBI Taxonomy" id="66713"/>
    <lineage>
        <taxon>Eukaryota</taxon>
        <taxon>Metazoa</taxon>
        <taxon>Spiralia</taxon>
        <taxon>Lophotrochozoa</taxon>
        <taxon>Mollusca</taxon>
        <taxon>Bivalvia</taxon>
        <taxon>Autobranchia</taxon>
        <taxon>Pteriomorphia</taxon>
        <taxon>Pterioida</taxon>
        <taxon>Pterioidea</taxon>
        <taxon>Pteriidae</taxon>
        <taxon>Pinctada</taxon>
    </lineage>
</organism>
<evidence type="ECO:0000259" key="27">
    <source>
        <dbReference type="PROSITE" id="PS51546"/>
    </source>
</evidence>
<dbReference type="AlphaFoldDB" id="A0AA89BTF7"/>
<dbReference type="PANTHER" id="PTHR10048">
    <property type="entry name" value="PHOSPHATIDYLINOSITOL KINASE"/>
    <property type="match status" value="1"/>
</dbReference>
<dbReference type="InterPro" id="IPR018936">
    <property type="entry name" value="PI3/4_kinase_CS"/>
</dbReference>
<evidence type="ECO:0000256" key="20">
    <source>
        <dbReference type="ARBA" id="ARBA00076072"/>
    </source>
</evidence>
<dbReference type="Gene3D" id="3.30.1010.10">
    <property type="entry name" value="Phosphatidylinositol 3-kinase Catalytic Subunit, Chain A, domain 4"/>
    <property type="match status" value="1"/>
</dbReference>
<dbReference type="GO" id="GO:0046934">
    <property type="term" value="F:1-phosphatidylinositol-4,5-bisphosphate 3-kinase activity"/>
    <property type="evidence" value="ECO:0007669"/>
    <property type="project" value="UniProtKB-EC"/>
</dbReference>
<dbReference type="FunFam" id="1.25.40.70:FF:000001">
    <property type="entry name" value="Phosphatidylinositol 4,5-bisphosphate 3-kinase catalytic subunit"/>
    <property type="match status" value="1"/>
</dbReference>
<evidence type="ECO:0000256" key="3">
    <source>
        <dbReference type="ARBA" id="ARBA00012010"/>
    </source>
</evidence>
<dbReference type="InterPro" id="IPR011009">
    <property type="entry name" value="Kinase-like_dom_sf"/>
</dbReference>
<dbReference type="GO" id="GO:0016477">
    <property type="term" value="P:cell migration"/>
    <property type="evidence" value="ECO:0007669"/>
    <property type="project" value="TreeGrafter"/>
</dbReference>
<dbReference type="PROSITE" id="PS51545">
    <property type="entry name" value="PIK_HELICAL"/>
    <property type="match status" value="1"/>
</dbReference>
<dbReference type="SUPFAM" id="SSF54236">
    <property type="entry name" value="Ubiquitin-like"/>
    <property type="match status" value="1"/>
</dbReference>
<feature type="domain" description="C2 PI3K-type" evidence="28">
    <location>
        <begin position="330"/>
        <end position="483"/>
    </location>
</feature>
<dbReference type="GO" id="GO:0048015">
    <property type="term" value="P:phosphatidylinositol-mediated signaling"/>
    <property type="evidence" value="ECO:0007669"/>
    <property type="project" value="TreeGrafter"/>
</dbReference>
<dbReference type="Pfam" id="PF00794">
    <property type="entry name" value="PI3K_rbd"/>
    <property type="match status" value="1"/>
</dbReference>
<evidence type="ECO:0000256" key="18">
    <source>
        <dbReference type="ARBA" id="ARBA00065166"/>
    </source>
</evidence>
<evidence type="ECO:0000256" key="9">
    <source>
        <dbReference type="ARBA" id="ARBA00022741"/>
    </source>
</evidence>
<comment type="pathway">
    <text evidence="1">Phospholipid metabolism; phosphatidylinositol phosphate biosynthesis.</text>
</comment>
<comment type="pathway">
    <text evidence="2">Lipid metabolism.</text>
</comment>
<evidence type="ECO:0000256" key="6">
    <source>
        <dbReference type="ARBA" id="ARBA00022527"/>
    </source>
</evidence>
<dbReference type="GO" id="GO:0016303">
    <property type="term" value="F:1-phosphatidylinositol-3-kinase activity"/>
    <property type="evidence" value="ECO:0007669"/>
    <property type="project" value="UniProtKB-EC"/>
</dbReference>
<evidence type="ECO:0000256" key="12">
    <source>
        <dbReference type="ARBA" id="ARBA00022907"/>
    </source>
</evidence>
<reference evidence="29" key="1">
    <citation type="submission" date="2019-08" db="EMBL/GenBank/DDBJ databases">
        <title>The improved chromosome-level genome for the pearl oyster Pinctada fucata martensii using PacBio sequencing and Hi-C.</title>
        <authorList>
            <person name="Zheng Z."/>
        </authorList>
    </citation>
    <scope>NUCLEOTIDE SEQUENCE</scope>
    <source>
        <strain evidence="29">ZZ-2019</strain>
        <tissue evidence="29">Adductor muscle</tissue>
    </source>
</reference>
<dbReference type="SMART" id="SM00144">
    <property type="entry name" value="PI3K_rbd"/>
    <property type="match status" value="1"/>
</dbReference>
<feature type="domain" description="PI3K-RBD" evidence="27">
    <location>
        <begin position="189"/>
        <end position="290"/>
    </location>
</feature>
<evidence type="ECO:0000256" key="8">
    <source>
        <dbReference type="ARBA" id="ARBA00022679"/>
    </source>
</evidence>
<comment type="subunit">
    <text evidence="18">Heterodimer of a catalytic subunit PIK3CA and a p85 regulatory subunit (PIK3R1, PIK3R2 or PIK3R3). Interacts with IRS1 in nuclear extracts. Interacts with RUFY3. Interacts with RASD2. Interacts with APPL1. Interacts with HRAS and KRAS. Interaction with HRAS/KRAS is required for PI3K pathway signaling and cell proliferation stimulated by EGF and FGF2. Interacts with FAM83B; activates the PI3K/AKT signaling cascade.</text>
</comment>
<dbReference type="Pfam" id="PF00454">
    <property type="entry name" value="PI3_PI4_kinase"/>
    <property type="match status" value="1"/>
</dbReference>
<evidence type="ECO:0000256" key="21">
    <source>
        <dbReference type="ARBA" id="ARBA00078524"/>
    </source>
</evidence>
<name>A0AA89BTF7_PINIB</name>
<dbReference type="Gene3D" id="1.25.40.70">
    <property type="entry name" value="Phosphatidylinositol 3-kinase, accessory domain (PIK)"/>
    <property type="match status" value="1"/>
</dbReference>
<dbReference type="SMART" id="SM00146">
    <property type="entry name" value="PI3Kc"/>
    <property type="match status" value="1"/>
</dbReference>
<dbReference type="InterPro" id="IPR036940">
    <property type="entry name" value="PI3/4_kinase_cat_sf"/>
</dbReference>
<evidence type="ECO:0000256" key="23">
    <source>
        <dbReference type="PROSITE-ProRule" id="PRU00880"/>
    </source>
</evidence>
<dbReference type="GO" id="GO:0043491">
    <property type="term" value="P:phosphatidylinositol 3-kinase/protein kinase B signal transduction"/>
    <property type="evidence" value="ECO:0007669"/>
    <property type="project" value="TreeGrafter"/>
</dbReference>
<comment type="catalytic activity">
    <reaction evidence="13">
        <text>a 1,2-diacyl-sn-glycero-3-phospho-(1D-myo-inositol-4,5-bisphosphate) + ATP = a 1,2-diacyl-sn-glycero-3-phospho-(1D-myo-inositol-3,4,5-trisphosphate) + ADP + H(+)</text>
        <dbReference type="Rhea" id="RHEA:21292"/>
        <dbReference type="ChEBI" id="CHEBI:15378"/>
        <dbReference type="ChEBI" id="CHEBI:30616"/>
        <dbReference type="ChEBI" id="CHEBI:57836"/>
        <dbReference type="ChEBI" id="CHEBI:58456"/>
        <dbReference type="ChEBI" id="CHEBI:456216"/>
        <dbReference type="EC" id="2.7.1.153"/>
    </reaction>
    <physiologicalReaction direction="left-to-right" evidence="13">
        <dbReference type="Rhea" id="RHEA:21293"/>
    </physiologicalReaction>
</comment>
<dbReference type="InterPro" id="IPR001263">
    <property type="entry name" value="PI3K_accessory_dom"/>
</dbReference>
<dbReference type="GO" id="GO:0005737">
    <property type="term" value="C:cytoplasm"/>
    <property type="evidence" value="ECO:0007669"/>
    <property type="project" value="TreeGrafter"/>
</dbReference>
<dbReference type="SMART" id="SM00142">
    <property type="entry name" value="PI3K_C2"/>
    <property type="match status" value="1"/>
</dbReference>
<dbReference type="InterPro" id="IPR000403">
    <property type="entry name" value="PI3/4_kinase_cat_dom"/>
</dbReference>
<evidence type="ECO:0000259" key="26">
    <source>
        <dbReference type="PROSITE" id="PS51545"/>
    </source>
</evidence>
<dbReference type="GO" id="GO:0005886">
    <property type="term" value="C:plasma membrane"/>
    <property type="evidence" value="ECO:0007669"/>
    <property type="project" value="TreeGrafter"/>
</dbReference>
<feature type="domain" description="PI3K/PI4K catalytic" evidence="24">
    <location>
        <begin position="751"/>
        <end position="1036"/>
    </location>
</feature>
<comment type="catalytic activity">
    <reaction evidence="16">
        <text>1,2-dioctanoyl-sn-glycero-3-phospho-(1D-myo-inositol-4,5-bisphosphate) + ATP = 1,2-dioctanoyl-sn-glycero-3-phospho-(1D-myo-inositol-3,4,5-trisphosphate) + ADP + H(+)</text>
        <dbReference type="Rhea" id="RHEA:55632"/>
        <dbReference type="ChEBI" id="CHEBI:15378"/>
        <dbReference type="ChEBI" id="CHEBI:30616"/>
        <dbReference type="ChEBI" id="CHEBI:83416"/>
        <dbReference type="ChEBI" id="CHEBI:83419"/>
        <dbReference type="ChEBI" id="CHEBI:456216"/>
    </reaction>
    <physiologicalReaction direction="left-to-right" evidence="16">
        <dbReference type="Rhea" id="RHEA:55633"/>
    </physiologicalReaction>
</comment>
<feature type="domain" description="PI3K-ABD" evidence="25">
    <location>
        <begin position="14"/>
        <end position="103"/>
    </location>
</feature>
<dbReference type="FunFam" id="2.60.40.150:FF:000041">
    <property type="entry name" value="Phosphatidylinositol 4,5-bisphosphate 3-kinase catalytic subunit"/>
    <property type="match status" value="1"/>
</dbReference>
<evidence type="ECO:0000256" key="11">
    <source>
        <dbReference type="ARBA" id="ARBA00022840"/>
    </source>
</evidence>
<dbReference type="PROSITE" id="PS00915">
    <property type="entry name" value="PI3_4_KINASE_1"/>
    <property type="match status" value="1"/>
</dbReference>
<accession>A0AA89BTF7</accession>
<evidence type="ECO:0000256" key="14">
    <source>
        <dbReference type="ARBA" id="ARBA00023985"/>
    </source>
</evidence>
<evidence type="ECO:0000256" key="5">
    <source>
        <dbReference type="ARBA" id="ARBA00012513"/>
    </source>
</evidence>
<keyword evidence="9" id="KW-0547">Nucleotide-binding</keyword>
<dbReference type="SUPFAM" id="SSF49562">
    <property type="entry name" value="C2 domain (Calcium/lipid-binding domain, CaLB)"/>
    <property type="match status" value="1"/>
</dbReference>
<evidence type="ECO:0000256" key="4">
    <source>
        <dbReference type="ARBA" id="ARBA00012073"/>
    </source>
</evidence>
<evidence type="ECO:0000256" key="15">
    <source>
        <dbReference type="ARBA" id="ARBA00048977"/>
    </source>
</evidence>
<keyword evidence="30" id="KW-1185">Reference proteome</keyword>
<dbReference type="GO" id="GO:0005942">
    <property type="term" value="C:phosphatidylinositol 3-kinase complex"/>
    <property type="evidence" value="ECO:0007669"/>
    <property type="project" value="TreeGrafter"/>
</dbReference>
<dbReference type="PROSITE" id="PS51544">
    <property type="entry name" value="PI3K_ABD"/>
    <property type="match status" value="1"/>
</dbReference>
<dbReference type="InterPro" id="IPR002420">
    <property type="entry name" value="PI3K-type_C2_dom"/>
</dbReference>
<dbReference type="Gene3D" id="3.10.20.90">
    <property type="entry name" value="Phosphatidylinositol 3-kinase Catalytic Subunit, Chain A, domain 1"/>
    <property type="match status" value="2"/>
</dbReference>
<evidence type="ECO:0000259" key="28">
    <source>
        <dbReference type="PROSITE" id="PS51547"/>
    </source>
</evidence>
<comment type="caution">
    <text evidence="29">The sequence shown here is derived from an EMBL/GenBank/DDBJ whole genome shotgun (WGS) entry which is preliminary data.</text>
</comment>
<evidence type="ECO:0000256" key="22">
    <source>
        <dbReference type="ARBA" id="ARBA00083121"/>
    </source>
</evidence>
<dbReference type="GO" id="GO:0004674">
    <property type="term" value="F:protein serine/threonine kinase activity"/>
    <property type="evidence" value="ECO:0007669"/>
    <property type="project" value="UniProtKB-KW"/>
</dbReference>
<comment type="catalytic activity">
    <reaction evidence="17">
        <text>1-octadecanoyl-2-(5Z,8Z,11Z,14Z)-eicosatetraenoyl-sn-glycero-3-phospho-1D-myo-inositol 4,5-bisphosphate + ATP = 1-octadecanoyl-2-(5Z,8Z,11Z,14Z-eicosatetraenoyl)-sn-glycero-3-phospho-(1D-myo-inositol 3,4,5-triphosphate) + ADP + H(+)</text>
        <dbReference type="Rhea" id="RHEA:43396"/>
        <dbReference type="ChEBI" id="CHEBI:15378"/>
        <dbReference type="ChEBI" id="CHEBI:30616"/>
        <dbReference type="ChEBI" id="CHEBI:77137"/>
        <dbReference type="ChEBI" id="CHEBI:83243"/>
        <dbReference type="ChEBI" id="CHEBI:456216"/>
    </reaction>
    <physiologicalReaction direction="left-to-right" evidence="17">
        <dbReference type="Rhea" id="RHEA:43397"/>
    </physiologicalReaction>
</comment>
<feature type="domain" description="PIK helical" evidence="26">
    <location>
        <begin position="504"/>
        <end position="681"/>
    </location>
</feature>
<evidence type="ECO:0000313" key="30">
    <source>
        <dbReference type="Proteomes" id="UP001186944"/>
    </source>
</evidence>
<evidence type="ECO:0000256" key="17">
    <source>
        <dbReference type="ARBA" id="ARBA00051347"/>
    </source>
</evidence>
<dbReference type="FunFam" id="1.10.1070.11:FF:000006">
    <property type="entry name" value="Phosphatidylinositol 4,5-bisphosphate 3-kinase catalytic subunit"/>
    <property type="match status" value="1"/>
</dbReference>
<keyword evidence="7" id="KW-0037">Angiogenesis</keyword>
<dbReference type="InterPro" id="IPR015433">
    <property type="entry name" value="PI3/4_kinase"/>
</dbReference>
<dbReference type="EC" id="2.7.1.153" evidence="3"/>
<dbReference type="Gene3D" id="1.10.1070.11">
    <property type="entry name" value="Phosphatidylinositol 3-/4-kinase, catalytic domain"/>
    <property type="match status" value="1"/>
</dbReference>
<dbReference type="PROSITE" id="PS51546">
    <property type="entry name" value="PI3K_RBD"/>
    <property type="match status" value="1"/>
</dbReference>
<evidence type="ECO:0000313" key="29">
    <source>
        <dbReference type="EMBL" id="KAK3090339.1"/>
    </source>
</evidence>
<dbReference type="SUPFAM" id="SSF48371">
    <property type="entry name" value="ARM repeat"/>
    <property type="match status" value="1"/>
</dbReference>
<dbReference type="CDD" id="cd05165">
    <property type="entry name" value="PI3Kc_I"/>
    <property type="match status" value="1"/>
</dbReference>
<dbReference type="InterPro" id="IPR035892">
    <property type="entry name" value="C2_domain_sf"/>
</dbReference>
<gene>
    <name evidence="29" type="ORF">FSP39_011033</name>
</gene>
<dbReference type="Pfam" id="PF02192">
    <property type="entry name" value="PI3K_p85B"/>
    <property type="match status" value="1"/>
</dbReference>
<dbReference type="SUPFAM" id="SSF56112">
    <property type="entry name" value="Protein kinase-like (PK-like)"/>
    <property type="match status" value="1"/>
</dbReference>
<dbReference type="EC" id="2.7.1.137" evidence="4"/>
<sequence>MPPSSGELWGHHLMPQQVLVDCLMPNGVIIQIYVNRDETLERIKSSLWDEAKSFPLYNKLLDPVAYIFVSITQDAEKEEFYDETRRLCDLRLFQPILQVVEPKGNRDEKIVNYEIGMTIGIPTSDFDEMKDIEVMTFRRNILETCRSATEERQRKGHHSLACYVYPPDVETSEILPIHLQEKLTKQTPSNHVIICIWIVSEEGIRNKFSVSVPHTSRPIDVIAETIRRRGRLMNITKEQVEGLIETYRTSYALKVCGCDEFLLEDYPLSQYKYVRECIARDKIPQFMLLTRESIYKTIPENQFIAPSYTQRGVQLLLDINNQQTISLWEIQAKLRIKIHCASYLNVRESGKIYVKAGIYHGTEALCESQCSREVESSNPRWNEWLDFLYLPDLPRSARLCLSICSVIKKKNRKLTYALAWGNLQMFDFNDRLLSGKVSLNLWPMPQGMDELLNPIGIPGSNPEKETLCIEIEFDRFTHPISYPTEDQFEQLAHVSSSTDRLSHLLESPQSLRKEEEIVEDIMKRDPLSEISEQEKEILWKRREYCLKHAHSLPKLLQAVKWNDRENVAQLYMLLQRWPVLPPEVVLELLDCSFPDLQVRNYAVECLDRGLSDDKLQLYLLQLVQALKFEPYLDNPITRFLLKRSLLNQRIGQFFFWHLKSEMHQTNIRTRFGLVLEAFCRGCGSYLKMLTKQVEALDKLTKLTDALRLEVKDDRDELMKYLHEQLQQPDYHDALRNFLSPLNNSYRLGDLTAGECLVKMSKKRPLWLVWDNPDPLADLYFTTYKMIFKNGDDLRQDMLTLQLIRVMDVLWKNEGLDLRMIPYGCVSTGKDIGIIEVVRQSKTIMAIQSEGGMKSNIQMDARQLHKWIKEKNKEKYDQAIDTFTRSCAGYCVATFVLGIGDRHSENLMCTEQGQVFHIDFGHFLNHKKKKFGINRERVPFVLTEDFIRVIAKGSDQARKSDEFKKFQELCCQAYLILRQSANLMISLFTMMLSCGIPELQTLDDISYLRKTLQVENTEEQALNYFIEQFRSAYGDQWTTKVDWMFHYFRHK</sequence>
<proteinExistence type="inferred from homology"/>
<evidence type="ECO:0000256" key="13">
    <source>
        <dbReference type="ARBA" id="ARBA00023981"/>
    </source>
</evidence>
<dbReference type="Pfam" id="PF00613">
    <property type="entry name" value="PI3Ka"/>
    <property type="match status" value="1"/>
</dbReference>
<dbReference type="SMART" id="SM00145">
    <property type="entry name" value="PI3Ka"/>
    <property type="match status" value="1"/>
</dbReference>
<dbReference type="GO" id="GO:0035005">
    <property type="term" value="F:1-phosphatidylinositol-4-phosphate 3-kinase activity"/>
    <property type="evidence" value="ECO:0007669"/>
    <property type="project" value="TreeGrafter"/>
</dbReference>
<evidence type="ECO:0000259" key="25">
    <source>
        <dbReference type="PROSITE" id="PS51544"/>
    </source>
</evidence>
<keyword evidence="8" id="KW-0808">Transferase</keyword>
<evidence type="ECO:0000256" key="10">
    <source>
        <dbReference type="ARBA" id="ARBA00022777"/>
    </source>
</evidence>
<protein>
    <recommendedName>
        <fullName evidence="19">Phosphatidylinositol 4,5-bisphosphate 3-kinase catalytic subunit alpha isoform</fullName>
        <ecNumber evidence="4">2.7.1.137</ecNumber>
        <ecNumber evidence="3">2.7.1.153</ecNumber>
        <ecNumber evidence="5">2.7.11.1</ecNumber>
    </recommendedName>
    <alternativeName>
        <fullName evidence="22">Phosphatidylinositol 4,5-bisphosphate 3-kinase 110 kDa catalytic subunit alpha</fullName>
    </alternativeName>
    <alternativeName>
        <fullName evidence="21">Phosphoinositide-3-kinase catalytic alpha polypeptide</fullName>
    </alternativeName>
    <alternativeName>
        <fullName evidence="20">Serine/threonine protein kinase PIK3CA</fullName>
    </alternativeName>
</protein>
<evidence type="ECO:0000256" key="7">
    <source>
        <dbReference type="ARBA" id="ARBA00022657"/>
    </source>
</evidence>
<dbReference type="SMART" id="SM00143">
    <property type="entry name" value="PI3K_p85B"/>
    <property type="match status" value="1"/>
</dbReference>
<evidence type="ECO:0000256" key="2">
    <source>
        <dbReference type="ARBA" id="ARBA00005189"/>
    </source>
</evidence>
<evidence type="ECO:0000256" key="16">
    <source>
        <dbReference type="ARBA" id="ARBA00050641"/>
    </source>
</evidence>
<dbReference type="PANTHER" id="PTHR10048:SF111">
    <property type="entry name" value="PHOSPHATIDYLINOSITOL 3-KINASE AGE-1"/>
    <property type="match status" value="1"/>
</dbReference>
<dbReference type="GO" id="GO:0006909">
    <property type="term" value="P:phagocytosis"/>
    <property type="evidence" value="ECO:0007669"/>
    <property type="project" value="UniProtKB-KW"/>
</dbReference>
<keyword evidence="11" id="KW-0067">ATP-binding</keyword>
<comment type="catalytic activity">
    <reaction evidence="14">
        <text>a 1,2-diacyl-sn-glycero-3-phospho-(1D-myo-inositol) + ATP = a 1,2-diacyl-sn-glycero-3-phospho-(1D-myo-inositol-3-phosphate) + ADP + H(+)</text>
        <dbReference type="Rhea" id="RHEA:12709"/>
        <dbReference type="ChEBI" id="CHEBI:15378"/>
        <dbReference type="ChEBI" id="CHEBI:30616"/>
        <dbReference type="ChEBI" id="CHEBI:57880"/>
        <dbReference type="ChEBI" id="CHEBI:58088"/>
        <dbReference type="ChEBI" id="CHEBI:456216"/>
        <dbReference type="EC" id="2.7.1.137"/>
    </reaction>
    <physiologicalReaction direction="left-to-right" evidence="14">
        <dbReference type="Rhea" id="RHEA:12710"/>
    </physiologicalReaction>
</comment>
<dbReference type="PROSITE" id="PS00916">
    <property type="entry name" value="PI3_4_KINASE_2"/>
    <property type="match status" value="1"/>
</dbReference>
<dbReference type="EMBL" id="VSWD01000010">
    <property type="protein sequence ID" value="KAK3090339.1"/>
    <property type="molecule type" value="Genomic_DNA"/>
</dbReference>
<dbReference type="InterPro" id="IPR029071">
    <property type="entry name" value="Ubiquitin-like_domsf"/>
</dbReference>
<evidence type="ECO:0000256" key="19">
    <source>
        <dbReference type="ARBA" id="ARBA00073893"/>
    </source>
</evidence>
<dbReference type="FunFam" id="3.30.1010.10:FF:000007">
    <property type="entry name" value="Phosphatidylinositol 4,5-bisphosphate 3-kinase catalytic subunit"/>
    <property type="match status" value="1"/>
</dbReference>